<keyword evidence="2" id="KW-0012">Acyltransferase</keyword>
<evidence type="ECO:0000259" key="3">
    <source>
        <dbReference type="PROSITE" id="PS51186"/>
    </source>
</evidence>
<dbReference type="PANTHER" id="PTHR43072:SF23">
    <property type="entry name" value="UPF0039 PROTEIN C11D3.02C"/>
    <property type="match status" value="1"/>
</dbReference>
<dbReference type="GO" id="GO:0016747">
    <property type="term" value="F:acyltransferase activity, transferring groups other than amino-acyl groups"/>
    <property type="evidence" value="ECO:0007669"/>
    <property type="project" value="InterPro"/>
</dbReference>
<comment type="caution">
    <text evidence="4">The sequence shown here is derived from an EMBL/GenBank/DDBJ whole genome shotgun (WGS) entry which is preliminary data.</text>
</comment>
<sequence>MPATIRPAHLDDLPRLTEIYNHYVLHSPATFDLEPYTVEQRASWLAQFAETGRHRLLVAVENGQVLGYAGSMRHRLKAAYDPTVETTIYCAPEAAGKSLGTQLYSALLDLLSHEDVHRAVAGYTLPNDASAALHQRFGFRTIGIFTQVGRKFGKFWDVCWTERPIP</sequence>
<feature type="domain" description="N-acetyltransferase" evidence="3">
    <location>
        <begin position="3"/>
        <end position="162"/>
    </location>
</feature>
<proteinExistence type="predicted"/>
<evidence type="ECO:0000256" key="1">
    <source>
        <dbReference type="ARBA" id="ARBA00022679"/>
    </source>
</evidence>
<dbReference type="SUPFAM" id="SSF55729">
    <property type="entry name" value="Acyl-CoA N-acyltransferases (Nat)"/>
    <property type="match status" value="1"/>
</dbReference>
<evidence type="ECO:0000313" key="4">
    <source>
        <dbReference type="EMBL" id="HGY95587.1"/>
    </source>
</evidence>
<keyword evidence="1 4" id="KW-0808">Transferase</keyword>
<name>A0A7V4XUV6_9BACT</name>
<accession>A0A7V4XUV6</accession>
<dbReference type="InterPro" id="IPR016181">
    <property type="entry name" value="Acyl_CoA_acyltransferase"/>
</dbReference>
<dbReference type="Gene3D" id="3.40.630.30">
    <property type="match status" value="1"/>
</dbReference>
<dbReference type="AlphaFoldDB" id="A0A7V4XUV6"/>
<dbReference type="EMBL" id="DTKL01000080">
    <property type="protein sequence ID" value="HGY95587.1"/>
    <property type="molecule type" value="Genomic_DNA"/>
</dbReference>
<organism evidence="4">
    <name type="scientific">Acidobacterium capsulatum</name>
    <dbReference type="NCBI Taxonomy" id="33075"/>
    <lineage>
        <taxon>Bacteria</taxon>
        <taxon>Pseudomonadati</taxon>
        <taxon>Acidobacteriota</taxon>
        <taxon>Terriglobia</taxon>
        <taxon>Terriglobales</taxon>
        <taxon>Acidobacteriaceae</taxon>
        <taxon>Acidobacterium</taxon>
    </lineage>
</organism>
<reference evidence="4" key="1">
    <citation type="journal article" date="2020" name="mSystems">
        <title>Genome- and Community-Level Interaction Insights into Carbon Utilization and Element Cycling Functions of Hydrothermarchaeota in Hydrothermal Sediment.</title>
        <authorList>
            <person name="Zhou Z."/>
            <person name="Liu Y."/>
            <person name="Xu W."/>
            <person name="Pan J."/>
            <person name="Luo Z.H."/>
            <person name="Li M."/>
        </authorList>
    </citation>
    <scope>NUCLEOTIDE SEQUENCE [LARGE SCALE GENOMIC DNA]</scope>
    <source>
        <strain evidence="4">SpSt-855</strain>
    </source>
</reference>
<protein>
    <submittedName>
        <fullName evidence="4">N-acetyltransferase family protein</fullName>
    </submittedName>
</protein>
<evidence type="ECO:0000256" key="2">
    <source>
        <dbReference type="ARBA" id="ARBA00023315"/>
    </source>
</evidence>
<dbReference type="InterPro" id="IPR000182">
    <property type="entry name" value="GNAT_dom"/>
</dbReference>
<dbReference type="Pfam" id="PF00583">
    <property type="entry name" value="Acetyltransf_1"/>
    <property type="match status" value="1"/>
</dbReference>
<gene>
    <name evidence="4" type="ORF">ENW50_13020</name>
</gene>
<dbReference type="CDD" id="cd04301">
    <property type="entry name" value="NAT_SF"/>
    <property type="match status" value="1"/>
</dbReference>
<dbReference type="PANTHER" id="PTHR43072">
    <property type="entry name" value="N-ACETYLTRANSFERASE"/>
    <property type="match status" value="1"/>
</dbReference>
<dbReference type="PROSITE" id="PS51186">
    <property type="entry name" value="GNAT"/>
    <property type="match status" value="1"/>
</dbReference>